<reference evidence="3" key="1">
    <citation type="journal article" date="2019" name="Int. J. Syst. Evol. Microbiol.">
        <title>The Global Catalogue of Microorganisms (GCM) 10K type strain sequencing project: providing services to taxonomists for standard genome sequencing and annotation.</title>
        <authorList>
            <consortium name="The Broad Institute Genomics Platform"/>
            <consortium name="The Broad Institute Genome Sequencing Center for Infectious Disease"/>
            <person name="Wu L."/>
            <person name="Ma J."/>
        </authorList>
    </citation>
    <scope>NUCLEOTIDE SEQUENCE [LARGE SCALE GENOMIC DNA]</scope>
    <source>
        <strain evidence="3">JCM 11483</strain>
    </source>
</reference>
<gene>
    <name evidence="2" type="ORF">GCM10020260_09790</name>
</gene>
<sequence>MCRMASAELMEVIVQILNLSDKSSGGADPASSDDHSPGAVPVRSR</sequence>
<organism evidence="2 3">
    <name type="scientific">Nesterenkonia halobia</name>
    <dbReference type="NCBI Taxonomy" id="37922"/>
    <lineage>
        <taxon>Bacteria</taxon>
        <taxon>Bacillati</taxon>
        <taxon>Actinomycetota</taxon>
        <taxon>Actinomycetes</taxon>
        <taxon>Micrococcales</taxon>
        <taxon>Micrococcaceae</taxon>
        <taxon>Nesterenkonia</taxon>
    </lineage>
</organism>
<evidence type="ECO:0000313" key="2">
    <source>
        <dbReference type="EMBL" id="GAA3282545.1"/>
    </source>
</evidence>
<keyword evidence="3" id="KW-1185">Reference proteome</keyword>
<dbReference type="Proteomes" id="UP001501736">
    <property type="component" value="Unassembled WGS sequence"/>
</dbReference>
<comment type="caution">
    <text evidence="2">The sequence shown here is derived from an EMBL/GenBank/DDBJ whole genome shotgun (WGS) entry which is preliminary data.</text>
</comment>
<feature type="compositionally biased region" description="Low complexity" evidence="1">
    <location>
        <begin position="21"/>
        <end position="30"/>
    </location>
</feature>
<protein>
    <submittedName>
        <fullName evidence="2">Uncharacterized protein</fullName>
    </submittedName>
</protein>
<name>A0ABP6RAH1_9MICC</name>
<feature type="region of interest" description="Disordered" evidence="1">
    <location>
        <begin position="21"/>
        <end position="45"/>
    </location>
</feature>
<accession>A0ABP6RAH1</accession>
<evidence type="ECO:0000256" key="1">
    <source>
        <dbReference type="SAM" id="MobiDB-lite"/>
    </source>
</evidence>
<evidence type="ECO:0000313" key="3">
    <source>
        <dbReference type="Proteomes" id="UP001501736"/>
    </source>
</evidence>
<dbReference type="EMBL" id="BAAAYG010000003">
    <property type="protein sequence ID" value="GAA3282545.1"/>
    <property type="molecule type" value="Genomic_DNA"/>
</dbReference>
<proteinExistence type="predicted"/>